<reference evidence="3" key="2">
    <citation type="submission" date="2021-04" db="EMBL/GenBank/DDBJ databases">
        <authorList>
            <person name="Gilroy R."/>
        </authorList>
    </citation>
    <scope>NUCLEOTIDE SEQUENCE</scope>
    <source>
        <strain evidence="3">ChiGjej4B4-7305</strain>
    </source>
</reference>
<dbReference type="CDD" id="cd02209">
    <property type="entry name" value="cupin_XRE_C"/>
    <property type="match status" value="1"/>
</dbReference>
<dbReference type="InterPro" id="IPR050807">
    <property type="entry name" value="TransReg_Diox_bact_type"/>
</dbReference>
<dbReference type="InterPro" id="IPR001387">
    <property type="entry name" value="Cro/C1-type_HTH"/>
</dbReference>
<dbReference type="Pfam" id="PF01381">
    <property type="entry name" value="HTH_3"/>
    <property type="match status" value="1"/>
</dbReference>
<dbReference type="InterPro" id="IPR013096">
    <property type="entry name" value="Cupin_2"/>
</dbReference>
<dbReference type="CDD" id="cd00093">
    <property type="entry name" value="HTH_XRE"/>
    <property type="match status" value="1"/>
</dbReference>
<dbReference type="PANTHER" id="PTHR46797:SF1">
    <property type="entry name" value="METHYLPHOSPHONATE SYNTHASE"/>
    <property type="match status" value="1"/>
</dbReference>
<comment type="caution">
    <text evidence="3">The sequence shown here is derived from an EMBL/GenBank/DDBJ whole genome shotgun (WGS) entry which is preliminary data.</text>
</comment>
<dbReference type="SUPFAM" id="SSF51182">
    <property type="entry name" value="RmlC-like cupins"/>
    <property type="match status" value="1"/>
</dbReference>
<dbReference type="SUPFAM" id="SSF47413">
    <property type="entry name" value="lambda repressor-like DNA-binding domains"/>
    <property type="match status" value="1"/>
</dbReference>
<dbReference type="AlphaFoldDB" id="A0A9D2J687"/>
<gene>
    <name evidence="3" type="ORF">H9815_17920</name>
</gene>
<reference evidence="3" key="1">
    <citation type="journal article" date="2021" name="PeerJ">
        <title>Extensive microbial diversity within the chicken gut microbiome revealed by metagenomics and culture.</title>
        <authorList>
            <person name="Gilroy R."/>
            <person name="Ravi A."/>
            <person name="Getino M."/>
            <person name="Pursley I."/>
            <person name="Horton D.L."/>
            <person name="Alikhan N.F."/>
            <person name="Baker D."/>
            <person name="Gharbi K."/>
            <person name="Hall N."/>
            <person name="Watson M."/>
            <person name="Adriaenssens E.M."/>
            <person name="Foster-Nyarko E."/>
            <person name="Jarju S."/>
            <person name="Secka A."/>
            <person name="Antonio M."/>
            <person name="Oren A."/>
            <person name="Chaudhuri R.R."/>
            <person name="La Ragione R."/>
            <person name="Hildebrand F."/>
            <person name="Pallen M.J."/>
        </authorList>
    </citation>
    <scope>NUCLEOTIDE SEQUENCE</scope>
    <source>
        <strain evidence="3">ChiGjej4B4-7305</strain>
    </source>
</reference>
<dbReference type="GO" id="GO:0003700">
    <property type="term" value="F:DNA-binding transcription factor activity"/>
    <property type="evidence" value="ECO:0007669"/>
    <property type="project" value="TreeGrafter"/>
</dbReference>
<dbReference type="PANTHER" id="PTHR46797">
    <property type="entry name" value="HTH-TYPE TRANSCRIPTIONAL REGULATOR"/>
    <property type="match status" value="1"/>
</dbReference>
<name>A0A9D2J687_9MICO</name>
<dbReference type="EMBL" id="DXBY01000309">
    <property type="protein sequence ID" value="HIZ37657.1"/>
    <property type="molecule type" value="Genomic_DNA"/>
</dbReference>
<evidence type="ECO:0000259" key="2">
    <source>
        <dbReference type="PROSITE" id="PS50943"/>
    </source>
</evidence>
<evidence type="ECO:0000313" key="4">
    <source>
        <dbReference type="Proteomes" id="UP000824037"/>
    </source>
</evidence>
<evidence type="ECO:0000313" key="3">
    <source>
        <dbReference type="EMBL" id="HIZ37657.1"/>
    </source>
</evidence>
<dbReference type="SMART" id="SM00530">
    <property type="entry name" value="HTH_XRE"/>
    <property type="match status" value="1"/>
</dbReference>
<dbReference type="Gene3D" id="1.10.260.40">
    <property type="entry name" value="lambda repressor-like DNA-binding domains"/>
    <property type="match status" value="1"/>
</dbReference>
<evidence type="ECO:0000256" key="1">
    <source>
        <dbReference type="ARBA" id="ARBA00023125"/>
    </source>
</evidence>
<proteinExistence type="predicted"/>
<sequence>MTAQDQLPRAEIAASIQRERSRVGLSLTALARRAGVAKSTLSQLESGTGNPSLETMWALATALEIPFSQLIEPPASPIQVIRAGDGPAVAASEADYVATLLTASPPGVRRDLYRITAEPGQARESAPHSRGTIEHVYLAGGRALVGPTGTAVPLAAGDFITYPGDEPHTFEALGGPAHALLVSEQR</sequence>
<protein>
    <submittedName>
        <fullName evidence="3">XRE family transcriptional regulator</fullName>
    </submittedName>
</protein>
<dbReference type="InterPro" id="IPR011051">
    <property type="entry name" value="RmlC_Cupin_sf"/>
</dbReference>
<dbReference type="GO" id="GO:0003677">
    <property type="term" value="F:DNA binding"/>
    <property type="evidence" value="ECO:0007669"/>
    <property type="project" value="UniProtKB-KW"/>
</dbReference>
<feature type="domain" description="HTH cro/C1-type" evidence="2">
    <location>
        <begin position="16"/>
        <end position="70"/>
    </location>
</feature>
<accession>A0A9D2J687</accession>
<keyword evidence="1" id="KW-0238">DNA-binding</keyword>
<dbReference type="InterPro" id="IPR010982">
    <property type="entry name" value="Lambda_DNA-bd_dom_sf"/>
</dbReference>
<dbReference type="PROSITE" id="PS50943">
    <property type="entry name" value="HTH_CROC1"/>
    <property type="match status" value="1"/>
</dbReference>
<dbReference type="InterPro" id="IPR014710">
    <property type="entry name" value="RmlC-like_jellyroll"/>
</dbReference>
<dbReference type="Gene3D" id="2.60.120.10">
    <property type="entry name" value="Jelly Rolls"/>
    <property type="match status" value="1"/>
</dbReference>
<dbReference type="Pfam" id="PF07883">
    <property type="entry name" value="Cupin_2"/>
    <property type="match status" value="1"/>
</dbReference>
<dbReference type="GO" id="GO:0005829">
    <property type="term" value="C:cytosol"/>
    <property type="evidence" value="ECO:0007669"/>
    <property type="project" value="TreeGrafter"/>
</dbReference>
<dbReference type="Proteomes" id="UP000824037">
    <property type="component" value="Unassembled WGS sequence"/>
</dbReference>
<organism evidence="3 4">
    <name type="scientific">Candidatus Ruania gallistercoris</name>
    <dbReference type="NCBI Taxonomy" id="2838746"/>
    <lineage>
        <taxon>Bacteria</taxon>
        <taxon>Bacillati</taxon>
        <taxon>Actinomycetota</taxon>
        <taxon>Actinomycetes</taxon>
        <taxon>Micrococcales</taxon>
        <taxon>Ruaniaceae</taxon>
        <taxon>Ruania</taxon>
    </lineage>
</organism>